<reference evidence="3" key="2">
    <citation type="submission" date="2015-01" db="EMBL/GenBank/DDBJ databases">
        <title>Evolutionary Origins and Diversification of the Mycorrhizal Mutualists.</title>
        <authorList>
            <consortium name="DOE Joint Genome Institute"/>
            <consortium name="Mycorrhizal Genomics Consortium"/>
            <person name="Kohler A."/>
            <person name="Kuo A."/>
            <person name="Nagy L.G."/>
            <person name="Floudas D."/>
            <person name="Copeland A."/>
            <person name="Barry K.W."/>
            <person name="Cichocki N."/>
            <person name="Veneault-Fourrey C."/>
            <person name="LaButti K."/>
            <person name="Lindquist E.A."/>
            <person name="Lipzen A."/>
            <person name="Lundell T."/>
            <person name="Morin E."/>
            <person name="Murat C."/>
            <person name="Riley R."/>
            <person name="Ohm R."/>
            <person name="Sun H."/>
            <person name="Tunlid A."/>
            <person name="Henrissat B."/>
            <person name="Grigoriev I.V."/>
            <person name="Hibbett D.S."/>
            <person name="Martin F."/>
        </authorList>
    </citation>
    <scope>NUCLEOTIDE SEQUENCE [LARGE SCALE GENOMIC DNA]</scope>
    <source>
        <strain evidence="3">Foug A</strain>
    </source>
</reference>
<keyword evidence="1" id="KW-0472">Membrane</keyword>
<keyword evidence="1" id="KW-1133">Transmembrane helix</keyword>
<keyword evidence="3" id="KW-1185">Reference proteome</keyword>
<name>A0A0C3A7S1_9AGAM</name>
<dbReference type="AlphaFoldDB" id="A0A0C3A7S1"/>
<dbReference type="HOGENOM" id="CLU_3033731_0_0_1"/>
<accession>A0A0C3A7S1</accession>
<feature type="transmembrane region" description="Helical" evidence="1">
    <location>
        <begin position="20"/>
        <end position="44"/>
    </location>
</feature>
<proteinExistence type="predicted"/>
<evidence type="ECO:0000313" key="3">
    <source>
        <dbReference type="Proteomes" id="UP000053989"/>
    </source>
</evidence>
<organism evidence="2 3">
    <name type="scientific">Scleroderma citrinum Foug A</name>
    <dbReference type="NCBI Taxonomy" id="1036808"/>
    <lineage>
        <taxon>Eukaryota</taxon>
        <taxon>Fungi</taxon>
        <taxon>Dikarya</taxon>
        <taxon>Basidiomycota</taxon>
        <taxon>Agaricomycotina</taxon>
        <taxon>Agaricomycetes</taxon>
        <taxon>Agaricomycetidae</taxon>
        <taxon>Boletales</taxon>
        <taxon>Sclerodermatineae</taxon>
        <taxon>Sclerodermataceae</taxon>
        <taxon>Scleroderma</taxon>
    </lineage>
</organism>
<evidence type="ECO:0000313" key="2">
    <source>
        <dbReference type="EMBL" id="KIM60907.1"/>
    </source>
</evidence>
<dbReference type="Proteomes" id="UP000053989">
    <property type="component" value="Unassembled WGS sequence"/>
</dbReference>
<evidence type="ECO:0000256" key="1">
    <source>
        <dbReference type="SAM" id="Phobius"/>
    </source>
</evidence>
<dbReference type="EMBL" id="KN822057">
    <property type="protein sequence ID" value="KIM60907.1"/>
    <property type="molecule type" value="Genomic_DNA"/>
</dbReference>
<gene>
    <name evidence="2" type="ORF">SCLCIDRAFT_923950</name>
</gene>
<keyword evidence="1" id="KW-0812">Transmembrane</keyword>
<reference evidence="2 3" key="1">
    <citation type="submission" date="2014-04" db="EMBL/GenBank/DDBJ databases">
        <authorList>
            <consortium name="DOE Joint Genome Institute"/>
            <person name="Kuo A."/>
            <person name="Kohler A."/>
            <person name="Nagy L.G."/>
            <person name="Floudas D."/>
            <person name="Copeland A."/>
            <person name="Barry K.W."/>
            <person name="Cichocki N."/>
            <person name="Veneault-Fourrey C."/>
            <person name="LaButti K."/>
            <person name="Lindquist E.A."/>
            <person name="Lipzen A."/>
            <person name="Lundell T."/>
            <person name="Morin E."/>
            <person name="Murat C."/>
            <person name="Sun H."/>
            <person name="Tunlid A."/>
            <person name="Henrissat B."/>
            <person name="Grigoriev I.V."/>
            <person name="Hibbett D.S."/>
            <person name="Martin F."/>
            <person name="Nordberg H.P."/>
            <person name="Cantor M.N."/>
            <person name="Hua S.X."/>
        </authorList>
    </citation>
    <scope>NUCLEOTIDE SEQUENCE [LARGE SCALE GENOMIC DNA]</scope>
    <source>
        <strain evidence="2 3">Foug A</strain>
    </source>
</reference>
<sequence>MNAMMLLLLSESFVPTSHLSFSNMICFWAIFIWCAFQTCVQVYIPTRSPSYRVTS</sequence>
<protein>
    <submittedName>
        <fullName evidence="2">Uncharacterized protein</fullName>
    </submittedName>
</protein>
<dbReference type="InParanoid" id="A0A0C3A7S1"/>